<feature type="active site" description="Charge relay system" evidence="7 8">
    <location>
        <position position="190"/>
    </location>
</feature>
<dbReference type="InterPro" id="IPR022398">
    <property type="entry name" value="Peptidase_S8_His-AS"/>
</dbReference>
<evidence type="ECO:0000256" key="10">
    <source>
        <dbReference type="SAM" id="MobiDB-lite"/>
    </source>
</evidence>
<dbReference type="InterPro" id="IPR050131">
    <property type="entry name" value="Peptidase_S8_subtilisin-like"/>
</dbReference>
<dbReference type="InterPro" id="IPR023828">
    <property type="entry name" value="Peptidase_S8_Ser-AS"/>
</dbReference>
<dbReference type="PROSITE" id="PS00136">
    <property type="entry name" value="SUBTILASE_ASP"/>
    <property type="match status" value="1"/>
</dbReference>
<dbReference type="InterPro" id="IPR036852">
    <property type="entry name" value="Peptidase_S8/S53_dom_sf"/>
</dbReference>
<feature type="active site" description="Charge relay system" evidence="7 8">
    <location>
        <position position="619"/>
    </location>
</feature>
<dbReference type="PRINTS" id="PR00723">
    <property type="entry name" value="SUBTILISIN"/>
</dbReference>
<feature type="domain" description="Peptidase S8/S53" evidence="12">
    <location>
        <begin position="181"/>
        <end position="655"/>
    </location>
</feature>
<dbReference type="InterPro" id="IPR034213">
    <property type="entry name" value="S8_Vpr-like"/>
</dbReference>
<dbReference type="Pfam" id="PF02225">
    <property type="entry name" value="PA"/>
    <property type="match status" value="1"/>
</dbReference>
<evidence type="ECO:0000256" key="7">
    <source>
        <dbReference type="PIRSR" id="PIRSR615500-1"/>
    </source>
</evidence>
<accession>A0AAJ1TZV9</accession>
<evidence type="ECO:0000313" key="15">
    <source>
        <dbReference type="Proteomes" id="UP001239215"/>
    </source>
</evidence>
<keyword evidence="2" id="KW-0134">Cell wall</keyword>
<evidence type="ECO:0000256" key="4">
    <source>
        <dbReference type="ARBA" id="ARBA00022729"/>
    </source>
</evidence>
<sequence>MHLTPPRRWVGLAVAALGASMLTISPASAAPGDGDAPLPIPEATAPSVERAKIAPGVDLDTDARQTVFVQITGAGAADAAAQRSGSSARTQATQRRAQVEATADDLLDVAQAADSGATSSFTVSNAVPGVSITGTTAAIEALAAEPGVAKVSRIAERTLDNSSAAALVRANTVWNLGANTGKGVKIGVIDTGVDYTHSTFGGPGTVEAFEAANAASTEDGWREALPARGQAKIAGGYDFVGDDYNADPTSPTYNPVTAPDPNPLDCEGHGTHVAGSAGGYGVLPGGGTFAGNYASVGPKTLRALEIGPGMAPESEIYALRVFGCGGSTNEVIAALDWSLDPNGDGDFSDRLDIINLSLGSAFVPADDPQNTVIDSLTRHGVLTVASNGNEGDLTDAGGSPGSATSSLAVASSVDSMQRRDAVTVTAPSALAGPAAGQFSQAYDFAGEPPVSGTVAAIPGSNADGCQALSTADAAKVNGKIAWLEWDDVDATRRCGSIARAANVKAAGAIGAIFTSELDVFGAGISGDPDIPVIQLTGTETERLRSAAAAGTLAITFDGDLAQSISTYDDAITDTVSGFTSRGGHGTYNGVKPDVAAPGDTISSAAVGTGSRSASLSGTSMAAPVTAGVAALVVAKHPEWTPLQVKAAVMNTATNDLFTDEGRTGAKYGPARVGAGRIDARSATETTTLAWTNGTNNPVSATFGVVNVAAGSANATRSKTVTVRNNSSTSVTYKLGWQGATNQPGVRYTLSATSVTVPARSERSVTLTMVVTPSAVQRQIDPTMDVEQLDTPRQFVSAASGRLTITAPNKTPLRVPVHGVARVNSTTTASVANQQLVLDGNGVDQGDGTARQRSVVSVLELGARSGQMPICTGTQTVGCVDQGSDRGMDLQSVGAGSSNTHLWFGIDTWGDWATMGRLSIPFVDYDVNGDGTPDYETYLQFFPDSDVLYSVTVDLESGDTVDQQPVNFFDADVDTNVFDTDVVLLPVRKAAIGLPTNGTTSAPITYVAGVYDAAVGDTTDATGEVEYDAGTPRIRTEGPVFEDTDGATIDLLGAGGADALVLHLYGAPGRRGEIVPIPAVG</sequence>
<dbReference type="GO" id="GO:0006508">
    <property type="term" value="P:proteolysis"/>
    <property type="evidence" value="ECO:0007669"/>
    <property type="project" value="UniProtKB-KW"/>
</dbReference>
<evidence type="ECO:0000313" key="14">
    <source>
        <dbReference type="EMBL" id="MDQ1105035.1"/>
    </source>
</evidence>
<dbReference type="GO" id="GO:0005975">
    <property type="term" value="P:carbohydrate metabolic process"/>
    <property type="evidence" value="ECO:0007669"/>
    <property type="project" value="UniProtKB-ARBA"/>
</dbReference>
<evidence type="ECO:0000256" key="8">
    <source>
        <dbReference type="PROSITE-ProRule" id="PRU01240"/>
    </source>
</evidence>
<dbReference type="InterPro" id="IPR015500">
    <property type="entry name" value="Peptidase_S8_subtilisin-rel"/>
</dbReference>
<comment type="similarity">
    <text evidence="1 8 9">Belongs to the peptidase S8 family.</text>
</comment>
<dbReference type="PROSITE" id="PS51892">
    <property type="entry name" value="SUBTILASE"/>
    <property type="match status" value="1"/>
</dbReference>
<dbReference type="PANTHER" id="PTHR43806:SF11">
    <property type="entry name" value="CEREVISIN-RELATED"/>
    <property type="match status" value="1"/>
</dbReference>
<dbReference type="Gene3D" id="3.40.50.200">
    <property type="entry name" value="Peptidase S8/S53 domain"/>
    <property type="match status" value="2"/>
</dbReference>
<dbReference type="InterPro" id="IPR023827">
    <property type="entry name" value="Peptidase_S8_Asp-AS"/>
</dbReference>
<dbReference type="Gene3D" id="2.60.40.10">
    <property type="entry name" value="Immunoglobulins"/>
    <property type="match status" value="1"/>
</dbReference>
<feature type="signal peptide" evidence="11">
    <location>
        <begin position="1"/>
        <end position="29"/>
    </location>
</feature>
<organism evidence="14 15">
    <name type="scientific">Nocardioides zeae</name>
    <dbReference type="NCBI Taxonomy" id="1457234"/>
    <lineage>
        <taxon>Bacteria</taxon>
        <taxon>Bacillati</taxon>
        <taxon>Actinomycetota</taxon>
        <taxon>Actinomycetes</taxon>
        <taxon>Propionibacteriales</taxon>
        <taxon>Nocardioidaceae</taxon>
        <taxon>Nocardioides</taxon>
    </lineage>
</organism>
<feature type="chain" id="PRO_5042619322" evidence="11">
    <location>
        <begin position="30"/>
        <end position="1080"/>
    </location>
</feature>
<dbReference type="InterPro" id="IPR000209">
    <property type="entry name" value="Peptidase_S8/S53_dom"/>
</dbReference>
<feature type="domain" description="PA" evidence="13">
    <location>
        <begin position="450"/>
        <end position="542"/>
    </location>
</feature>
<dbReference type="Pfam" id="PF00082">
    <property type="entry name" value="Peptidase_S8"/>
    <property type="match status" value="1"/>
</dbReference>
<keyword evidence="5 8" id="KW-0378">Hydrolase</keyword>
<feature type="active site" description="Charge relay system" evidence="7 8">
    <location>
        <position position="269"/>
    </location>
</feature>
<evidence type="ECO:0000256" key="2">
    <source>
        <dbReference type="ARBA" id="ARBA00022512"/>
    </source>
</evidence>
<dbReference type="SUPFAM" id="SSF52743">
    <property type="entry name" value="Subtilisin-like"/>
    <property type="match status" value="1"/>
</dbReference>
<reference evidence="14" key="1">
    <citation type="submission" date="2023-07" db="EMBL/GenBank/DDBJ databases">
        <title>Functional and genomic diversity of the sorghum phyllosphere microbiome.</title>
        <authorList>
            <person name="Shade A."/>
        </authorList>
    </citation>
    <scope>NUCLEOTIDE SEQUENCE</scope>
    <source>
        <strain evidence="14">SORGH_AS_1067</strain>
    </source>
</reference>
<dbReference type="GO" id="GO:0004252">
    <property type="term" value="F:serine-type endopeptidase activity"/>
    <property type="evidence" value="ECO:0007669"/>
    <property type="project" value="UniProtKB-UniRule"/>
</dbReference>
<dbReference type="Proteomes" id="UP001239215">
    <property type="component" value="Unassembled WGS sequence"/>
</dbReference>
<feature type="region of interest" description="Disordered" evidence="10">
    <location>
        <begin position="387"/>
        <end position="406"/>
    </location>
</feature>
<name>A0AAJ1TZV9_9ACTN</name>
<dbReference type="EMBL" id="JAUTAN010000001">
    <property type="protein sequence ID" value="MDQ1105035.1"/>
    <property type="molecule type" value="Genomic_DNA"/>
</dbReference>
<dbReference type="PROSITE" id="PS00137">
    <property type="entry name" value="SUBTILASE_HIS"/>
    <property type="match status" value="1"/>
</dbReference>
<evidence type="ECO:0000259" key="13">
    <source>
        <dbReference type="Pfam" id="PF02225"/>
    </source>
</evidence>
<evidence type="ECO:0000259" key="12">
    <source>
        <dbReference type="Pfam" id="PF00082"/>
    </source>
</evidence>
<gene>
    <name evidence="14" type="ORF">QE405_002319</name>
</gene>
<evidence type="ECO:0000256" key="1">
    <source>
        <dbReference type="ARBA" id="ARBA00011073"/>
    </source>
</evidence>
<evidence type="ECO:0000256" key="11">
    <source>
        <dbReference type="SAM" id="SignalP"/>
    </source>
</evidence>
<evidence type="ECO:0000256" key="9">
    <source>
        <dbReference type="RuleBase" id="RU003355"/>
    </source>
</evidence>
<keyword evidence="2" id="KW-0964">Secreted</keyword>
<evidence type="ECO:0000256" key="5">
    <source>
        <dbReference type="ARBA" id="ARBA00022801"/>
    </source>
</evidence>
<evidence type="ECO:0000256" key="3">
    <source>
        <dbReference type="ARBA" id="ARBA00022670"/>
    </source>
</evidence>
<keyword evidence="4 11" id="KW-0732">Signal</keyword>
<dbReference type="AlphaFoldDB" id="A0AAJ1TZV9"/>
<dbReference type="InterPro" id="IPR013783">
    <property type="entry name" value="Ig-like_fold"/>
</dbReference>
<keyword evidence="6 8" id="KW-0720">Serine protease</keyword>
<dbReference type="InterPro" id="IPR003137">
    <property type="entry name" value="PA_domain"/>
</dbReference>
<dbReference type="RefSeq" id="WP_307200896.1">
    <property type="nucleotide sequence ID" value="NZ_JAUTAN010000001.1"/>
</dbReference>
<comment type="caution">
    <text evidence="14">The sequence shown here is derived from an EMBL/GenBank/DDBJ whole genome shotgun (WGS) entry which is preliminary data.</text>
</comment>
<dbReference type="PROSITE" id="PS00138">
    <property type="entry name" value="SUBTILASE_SER"/>
    <property type="match status" value="1"/>
</dbReference>
<dbReference type="CDD" id="cd07474">
    <property type="entry name" value="Peptidases_S8_subtilisin_Vpr-like"/>
    <property type="match status" value="1"/>
</dbReference>
<proteinExistence type="inferred from homology"/>
<protein>
    <submittedName>
        <fullName evidence="14">Subtilisin family serine protease</fullName>
    </submittedName>
</protein>
<keyword evidence="3 8" id="KW-0645">Protease</keyword>
<evidence type="ECO:0000256" key="6">
    <source>
        <dbReference type="ARBA" id="ARBA00022825"/>
    </source>
</evidence>
<dbReference type="PANTHER" id="PTHR43806">
    <property type="entry name" value="PEPTIDASE S8"/>
    <property type="match status" value="1"/>
</dbReference>